<gene>
    <name evidence="1" type="ORF">J4Q44_G00333810</name>
</gene>
<protein>
    <submittedName>
        <fullName evidence="1">Uncharacterized protein</fullName>
    </submittedName>
</protein>
<organism evidence="1 2">
    <name type="scientific">Coregonus suidteri</name>
    <dbReference type="NCBI Taxonomy" id="861788"/>
    <lineage>
        <taxon>Eukaryota</taxon>
        <taxon>Metazoa</taxon>
        <taxon>Chordata</taxon>
        <taxon>Craniata</taxon>
        <taxon>Vertebrata</taxon>
        <taxon>Euteleostomi</taxon>
        <taxon>Actinopterygii</taxon>
        <taxon>Neopterygii</taxon>
        <taxon>Teleostei</taxon>
        <taxon>Protacanthopterygii</taxon>
        <taxon>Salmoniformes</taxon>
        <taxon>Salmonidae</taxon>
        <taxon>Coregoninae</taxon>
        <taxon>Coregonus</taxon>
    </lineage>
</organism>
<reference evidence="1 2" key="1">
    <citation type="submission" date="2021-04" db="EMBL/GenBank/DDBJ databases">
        <authorList>
            <person name="De Guttry C."/>
            <person name="Zahm M."/>
            <person name="Klopp C."/>
            <person name="Cabau C."/>
            <person name="Louis A."/>
            <person name="Berthelot C."/>
            <person name="Parey E."/>
            <person name="Roest Crollius H."/>
            <person name="Montfort J."/>
            <person name="Robinson-Rechavi M."/>
            <person name="Bucao C."/>
            <person name="Bouchez O."/>
            <person name="Gislard M."/>
            <person name="Lluch J."/>
            <person name="Milhes M."/>
            <person name="Lampietro C."/>
            <person name="Lopez Roques C."/>
            <person name="Donnadieu C."/>
            <person name="Braasch I."/>
            <person name="Desvignes T."/>
            <person name="Postlethwait J."/>
            <person name="Bobe J."/>
            <person name="Wedekind C."/>
            <person name="Guiguen Y."/>
        </authorList>
    </citation>
    <scope>NUCLEOTIDE SEQUENCE [LARGE SCALE GENOMIC DNA]</scope>
    <source>
        <strain evidence="1">Cs_M1</strain>
        <tissue evidence="1">Blood</tissue>
    </source>
</reference>
<sequence>MQFRYSCAQNYIQCLTANSSLSGTVVVGFQWGHSMTSYWMEVWTENLRGDLRHNLSLPLDSGYRVEHLVSVPSQRVFVGACDVL</sequence>
<dbReference type="EMBL" id="JAGTTL010000033">
    <property type="protein sequence ID" value="KAK6295668.1"/>
    <property type="molecule type" value="Genomic_DNA"/>
</dbReference>
<keyword evidence="2" id="KW-1185">Reference proteome</keyword>
<evidence type="ECO:0000313" key="1">
    <source>
        <dbReference type="EMBL" id="KAK6295668.1"/>
    </source>
</evidence>
<comment type="caution">
    <text evidence="1">The sequence shown here is derived from an EMBL/GenBank/DDBJ whole genome shotgun (WGS) entry which is preliminary data.</text>
</comment>
<dbReference type="AlphaFoldDB" id="A0AAN8QGH9"/>
<name>A0AAN8QGH9_9TELE</name>
<proteinExistence type="predicted"/>
<accession>A0AAN8QGH9</accession>
<dbReference type="Proteomes" id="UP001356427">
    <property type="component" value="Unassembled WGS sequence"/>
</dbReference>
<evidence type="ECO:0000313" key="2">
    <source>
        <dbReference type="Proteomes" id="UP001356427"/>
    </source>
</evidence>